<evidence type="ECO:0000256" key="1">
    <source>
        <dbReference type="SAM" id="Phobius"/>
    </source>
</evidence>
<dbReference type="EMBL" id="BAABRU010000010">
    <property type="protein sequence ID" value="GAA5529175.1"/>
    <property type="molecule type" value="Genomic_DNA"/>
</dbReference>
<feature type="transmembrane region" description="Helical" evidence="1">
    <location>
        <begin position="36"/>
        <end position="55"/>
    </location>
</feature>
<evidence type="ECO:0000313" key="2">
    <source>
        <dbReference type="EMBL" id="GAA5529175.1"/>
    </source>
</evidence>
<accession>A0ABP9X173</accession>
<organism evidence="2 3">
    <name type="scientific">Herpetosiphon gulosus</name>
    <dbReference type="NCBI Taxonomy" id="1973496"/>
    <lineage>
        <taxon>Bacteria</taxon>
        <taxon>Bacillati</taxon>
        <taxon>Chloroflexota</taxon>
        <taxon>Chloroflexia</taxon>
        <taxon>Herpetosiphonales</taxon>
        <taxon>Herpetosiphonaceae</taxon>
        <taxon>Herpetosiphon</taxon>
    </lineage>
</organism>
<keyword evidence="1" id="KW-1133">Transmembrane helix</keyword>
<keyword evidence="3" id="KW-1185">Reference proteome</keyword>
<keyword evidence="1" id="KW-0812">Transmembrane</keyword>
<name>A0ABP9X173_9CHLR</name>
<gene>
    <name evidence="2" type="ORF">Hgul01_02981</name>
</gene>
<sequence>MSQPQMPPQGSFQLPPHSNYPGAPTNQQAGGSKAKALLIGLGAVVLGAIVWGLLAYFTERIFVYVAILIGMGISYAMISPLRKPVAKAVLFSLVVPAILFTLLSLELGTIISTVMFMQRDMNIPVGTAISFVLEVLPTKDWLMDKNHLLTMGFGLLGAGYGFYSNLKRSLS</sequence>
<feature type="transmembrane region" description="Helical" evidence="1">
    <location>
        <begin position="61"/>
        <end position="78"/>
    </location>
</feature>
<dbReference type="Proteomes" id="UP001428290">
    <property type="component" value="Unassembled WGS sequence"/>
</dbReference>
<comment type="caution">
    <text evidence="2">The sequence shown here is derived from an EMBL/GenBank/DDBJ whole genome shotgun (WGS) entry which is preliminary data.</text>
</comment>
<dbReference type="RefSeq" id="WP_345722786.1">
    <property type="nucleotide sequence ID" value="NZ_BAABRU010000010.1"/>
</dbReference>
<keyword evidence="1" id="KW-0472">Membrane</keyword>
<reference evidence="2 3" key="1">
    <citation type="submission" date="2024-02" db="EMBL/GenBank/DDBJ databases">
        <title>Herpetosiphon gulosus NBRC 112829.</title>
        <authorList>
            <person name="Ichikawa N."/>
            <person name="Katano-Makiyama Y."/>
            <person name="Hidaka K."/>
        </authorList>
    </citation>
    <scope>NUCLEOTIDE SEQUENCE [LARGE SCALE GENOMIC DNA]</scope>
    <source>
        <strain evidence="2 3">NBRC 112829</strain>
    </source>
</reference>
<protein>
    <submittedName>
        <fullName evidence="2">Uncharacterized protein</fullName>
    </submittedName>
</protein>
<feature type="transmembrane region" description="Helical" evidence="1">
    <location>
        <begin position="90"/>
        <end position="117"/>
    </location>
</feature>
<proteinExistence type="predicted"/>
<feature type="transmembrane region" description="Helical" evidence="1">
    <location>
        <begin position="148"/>
        <end position="166"/>
    </location>
</feature>
<evidence type="ECO:0000313" key="3">
    <source>
        <dbReference type="Proteomes" id="UP001428290"/>
    </source>
</evidence>